<dbReference type="Ensembl" id="ENSAMXT00000007293.2">
    <property type="protein sequence ID" value="ENSAMXP00000007293.2"/>
    <property type="gene ID" value="ENSAMXG00000043844.1"/>
</dbReference>
<dbReference type="PANTHER" id="PTHR21683:SF2">
    <property type="entry name" value="COILED-COIL DOMAIN-CONTAINING PROTEIN 42 LIKE-2-LIKE"/>
    <property type="match status" value="1"/>
</dbReference>
<dbReference type="InterPro" id="IPR051147">
    <property type="entry name" value="CFAP_domain-containing"/>
</dbReference>
<reference evidence="5" key="1">
    <citation type="submission" date="2013-03" db="EMBL/GenBank/DDBJ databases">
        <authorList>
            <person name="Jeffery W."/>
            <person name="Warren W."/>
            <person name="Wilson R.K."/>
        </authorList>
    </citation>
    <scope>NUCLEOTIDE SEQUENCE</scope>
    <source>
        <strain evidence="5">female</strain>
    </source>
</reference>
<feature type="coiled-coil region" evidence="2">
    <location>
        <begin position="45"/>
        <end position="135"/>
    </location>
</feature>
<evidence type="ECO:0000259" key="3">
    <source>
        <dbReference type="Pfam" id="PF13863"/>
    </source>
</evidence>
<proteinExistence type="predicted"/>
<accession>W5KI81</accession>
<reference evidence="4" key="4">
    <citation type="submission" date="2025-09" db="UniProtKB">
        <authorList>
            <consortium name="Ensembl"/>
        </authorList>
    </citation>
    <scope>IDENTIFICATION</scope>
</reference>
<dbReference type="InterPro" id="IPR025252">
    <property type="entry name" value="DUF4200"/>
</dbReference>
<evidence type="ECO:0000256" key="1">
    <source>
        <dbReference type="ARBA" id="ARBA00023054"/>
    </source>
</evidence>
<dbReference type="Bgee" id="ENSAMXG00000043844">
    <property type="expression patterns" value="Expressed in testis and 6 other cell types or tissues"/>
</dbReference>
<dbReference type="eggNOG" id="ENOG502QRZS">
    <property type="taxonomic scope" value="Eukaryota"/>
</dbReference>
<dbReference type="AlphaFoldDB" id="W5KI81"/>
<dbReference type="Proteomes" id="UP000018467">
    <property type="component" value="Unassembled WGS sequence"/>
</dbReference>
<dbReference type="InParanoid" id="W5KI81"/>
<evidence type="ECO:0000256" key="2">
    <source>
        <dbReference type="SAM" id="Coils"/>
    </source>
</evidence>
<dbReference type="GeneTree" id="ENSGT00940000153110"/>
<dbReference type="STRING" id="7994.ENSAMXP00000007293"/>
<feature type="domain" description="DUF4200" evidence="3">
    <location>
        <begin position="35"/>
        <end position="151"/>
    </location>
</feature>
<dbReference type="PANTHER" id="PTHR21683">
    <property type="entry name" value="COILED-COIL DOMAIN-CONTAINING PROTEIN 42 LIKE-2-LIKE-RELATED"/>
    <property type="match status" value="1"/>
</dbReference>
<dbReference type="GO" id="GO:0005856">
    <property type="term" value="C:cytoskeleton"/>
    <property type="evidence" value="ECO:0007669"/>
    <property type="project" value="UniProtKB-ARBA"/>
</dbReference>
<keyword evidence="5" id="KW-1185">Reference proteome</keyword>
<reference evidence="4" key="3">
    <citation type="submission" date="2025-08" db="UniProtKB">
        <authorList>
            <consortium name="Ensembl"/>
        </authorList>
    </citation>
    <scope>IDENTIFICATION</scope>
</reference>
<evidence type="ECO:0000313" key="4">
    <source>
        <dbReference type="Ensembl" id="ENSAMXP00000007293.2"/>
    </source>
</evidence>
<keyword evidence="1 2" id="KW-0175">Coiled coil</keyword>
<dbReference type="HOGENOM" id="CLU_061472_2_1_1"/>
<protein>
    <submittedName>
        <fullName evidence="4">Cilia and flagella associated protein 73</fullName>
    </submittedName>
</protein>
<reference evidence="5" key="2">
    <citation type="journal article" date="2014" name="Nat. Commun.">
        <title>The cavefish genome reveals candidate genes for eye loss.</title>
        <authorList>
            <person name="McGaugh S.E."/>
            <person name="Gross J.B."/>
            <person name="Aken B."/>
            <person name="Blin M."/>
            <person name="Borowsky R."/>
            <person name="Chalopin D."/>
            <person name="Hinaux H."/>
            <person name="Jeffery W.R."/>
            <person name="Keene A."/>
            <person name="Ma L."/>
            <person name="Minx P."/>
            <person name="Murphy D."/>
            <person name="O'Quin K.E."/>
            <person name="Retaux S."/>
            <person name="Rohner N."/>
            <person name="Searle S.M."/>
            <person name="Stahl B.A."/>
            <person name="Tabin C."/>
            <person name="Volff J.N."/>
            <person name="Yoshizawa M."/>
            <person name="Warren W.C."/>
        </authorList>
    </citation>
    <scope>NUCLEOTIDE SEQUENCE [LARGE SCALE GENOMIC DNA]</scope>
    <source>
        <strain evidence="5">female</strain>
    </source>
</reference>
<evidence type="ECO:0000313" key="5">
    <source>
        <dbReference type="Proteomes" id="UP000018467"/>
    </source>
</evidence>
<organism evidence="4 5">
    <name type="scientific">Astyanax mexicanus</name>
    <name type="common">Blind cave fish</name>
    <name type="synonym">Astyanax fasciatus mexicanus</name>
    <dbReference type="NCBI Taxonomy" id="7994"/>
    <lineage>
        <taxon>Eukaryota</taxon>
        <taxon>Metazoa</taxon>
        <taxon>Chordata</taxon>
        <taxon>Craniata</taxon>
        <taxon>Vertebrata</taxon>
        <taxon>Euteleostomi</taxon>
        <taxon>Actinopterygii</taxon>
        <taxon>Neopterygii</taxon>
        <taxon>Teleostei</taxon>
        <taxon>Ostariophysi</taxon>
        <taxon>Characiformes</taxon>
        <taxon>Characoidei</taxon>
        <taxon>Acestrorhamphidae</taxon>
        <taxon>Acestrorhamphinae</taxon>
        <taxon>Astyanax</taxon>
    </lineage>
</organism>
<name>W5KI81_ASTMX</name>
<sequence length="310" mass="36477">MAVNLEEYFRTVFEEHLQTVPMPEEDLRTGTTRILDKRREIKYMDDVLRNQKEEFEAKKKSLEQRRDELRKKEEKLKDSLLNFNKYLKDNDAKQARGLKKAEAEKALVREREKEVQQLQRHIAALLTKKEKMQKRVSQKRIYWSFLDSVLKSSKKFEDIGKFIGRFETLVCMREQLLKRQSTVESEREREAVQLRRYVSERSSALLHYNNTLSQLQTELDTILSQALRWESTWNHIQATAAKETLLLGQIKIVTLNLYHMTGRVTSGAEGFNVDDTLDQLDRIQLYIQKRADIVRDLGSDKGSIKASDHA</sequence>
<dbReference type="Pfam" id="PF13863">
    <property type="entry name" value="DUF4200"/>
    <property type="match status" value="1"/>
</dbReference>